<dbReference type="Gene3D" id="3.90.190.10">
    <property type="entry name" value="Protein tyrosine phosphatase superfamily"/>
    <property type="match status" value="1"/>
</dbReference>
<dbReference type="HOGENOM" id="CLU_105726_3_1_5"/>
<dbReference type="AlphaFoldDB" id="A0A060I3E3"/>
<accession>A0A060I3E3</accession>
<organism evidence="2 3">
    <name type="scientific">Rhizobium etli bv. mimosae str. IE4771</name>
    <dbReference type="NCBI Taxonomy" id="1432050"/>
    <lineage>
        <taxon>Bacteria</taxon>
        <taxon>Pseudomonadati</taxon>
        <taxon>Pseudomonadota</taxon>
        <taxon>Alphaproteobacteria</taxon>
        <taxon>Hyphomicrobiales</taxon>
        <taxon>Rhizobiaceae</taxon>
        <taxon>Rhizobium/Agrobacterium group</taxon>
        <taxon>Rhizobium</taxon>
    </lineage>
</organism>
<dbReference type="GO" id="GO:0016787">
    <property type="term" value="F:hydrolase activity"/>
    <property type="evidence" value="ECO:0007669"/>
    <property type="project" value="UniProtKB-KW"/>
</dbReference>
<dbReference type="InterPro" id="IPR029021">
    <property type="entry name" value="Prot-tyrosine_phosphatase-like"/>
</dbReference>
<proteinExistence type="predicted"/>
<dbReference type="InterPro" id="IPR005939">
    <property type="entry name" value="BLH_phosphatase-like"/>
</dbReference>
<dbReference type="KEGG" id="rei:IE4771_CH03146"/>
<dbReference type="OrthoDB" id="9805710at2"/>
<reference evidence="2 3" key="1">
    <citation type="submission" date="2013-12" db="EMBL/GenBank/DDBJ databases">
        <title>Complete genome sequence of Rhizobium etli bv. mimosae IE4771.</title>
        <authorList>
            <person name="Bustos P."/>
            <person name="Santamaria R.I."/>
            <person name="Lozano L."/>
            <person name="Ormeno-Orrillo E."/>
            <person name="Rogel M.A."/>
            <person name="Romero D."/>
            <person name="Cevallos M.A."/>
            <person name="Martinez-Romero E."/>
            <person name="Gonzalez V."/>
        </authorList>
    </citation>
    <scope>NUCLEOTIDE SEQUENCE [LARGE SCALE GENOMIC DNA]</scope>
    <source>
        <strain evidence="2 3">IE4771</strain>
    </source>
</reference>
<dbReference type="NCBIfam" id="TIGR01244">
    <property type="entry name" value="TIGR01244 family sulfur transferase"/>
    <property type="match status" value="1"/>
</dbReference>
<protein>
    <submittedName>
        <fullName evidence="2">Beta-lactamase hydrolase-like protein</fullName>
    </submittedName>
</protein>
<feature type="domain" description="Beta-lactamase hydrolase-like protein phosphatase-like" evidence="1">
    <location>
        <begin position="2"/>
        <end position="104"/>
    </location>
</feature>
<name>A0A060I3E3_RHIET</name>
<evidence type="ECO:0000259" key="1">
    <source>
        <dbReference type="Pfam" id="PF04273"/>
    </source>
</evidence>
<dbReference type="SUPFAM" id="SSF52799">
    <property type="entry name" value="(Phosphotyrosine protein) phosphatases II"/>
    <property type="match status" value="1"/>
</dbReference>
<keyword evidence="2" id="KW-0378">Hydrolase</keyword>
<evidence type="ECO:0000313" key="3">
    <source>
        <dbReference type="Proteomes" id="UP000027180"/>
    </source>
</evidence>
<dbReference type="Proteomes" id="UP000027180">
    <property type="component" value="Chromosome"/>
</dbReference>
<evidence type="ECO:0000313" key="2">
    <source>
        <dbReference type="EMBL" id="AIC28234.1"/>
    </source>
</evidence>
<dbReference type="RefSeq" id="WP_038690179.1">
    <property type="nucleotide sequence ID" value="NZ_CP006986.1"/>
</dbReference>
<dbReference type="EMBL" id="CP006986">
    <property type="protein sequence ID" value="AIC28234.1"/>
    <property type="molecule type" value="Genomic_DNA"/>
</dbReference>
<gene>
    <name evidence="2" type="ORF">IE4771_CH03146</name>
</gene>
<sequence length="112" mass="12484">MDIRQIDDEYSVSGQITLEDLDEIRALGFKSIVCHRPDHESPDQTSYSVIEARAKELGLEITHVPVGPMGVTEEAVQGMVDALDEFPRPMLGYCRSGARSTAIYQKTHHIRG</sequence>
<dbReference type="Pfam" id="PF04273">
    <property type="entry name" value="BLH_phosphatase"/>
    <property type="match status" value="1"/>
</dbReference>